<keyword evidence="7" id="KW-0770">Synapse</keyword>
<dbReference type="PANTHER" id="PTHR14130">
    <property type="entry name" value="3BP-1 RELATED RHOGAP"/>
    <property type="match status" value="1"/>
</dbReference>
<evidence type="ECO:0000256" key="11">
    <source>
        <dbReference type="ARBA" id="ARBA00063387"/>
    </source>
</evidence>
<evidence type="ECO:0000256" key="8">
    <source>
        <dbReference type="ARBA" id="ARBA00023273"/>
    </source>
</evidence>
<feature type="domain" description="BAR" evidence="17">
    <location>
        <begin position="14"/>
        <end position="254"/>
    </location>
</feature>
<dbReference type="FunFam" id="1.10.555.10:FF:000001">
    <property type="entry name" value="Rho GTPase activating protein 44"/>
    <property type="match status" value="1"/>
</dbReference>
<evidence type="ECO:0000256" key="1">
    <source>
        <dbReference type="ARBA" id="ARBA00004172"/>
    </source>
</evidence>
<keyword evidence="8" id="KW-0966">Cell projection</keyword>
<evidence type="ECO:0000256" key="2">
    <source>
        <dbReference type="ARBA" id="ARBA00004279"/>
    </source>
</evidence>
<feature type="compositionally biased region" description="Polar residues" evidence="15">
    <location>
        <begin position="535"/>
        <end position="545"/>
    </location>
</feature>
<feature type="compositionally biased region" description="Polar residues" evidence="15">
    <location>
        <begin position="574"/>
        <end position="583"/>
    </location>
</feature>
<evidence type="ECO:0000256" key="12">
    <source>
        <dbReference type="ARBA" id="ARBA00070278"/>
    </source>
</evidence>
<dbReference type="Gene3D" id="1.10.555.10">
    <property type="entry name" value="Rho GTPase activation protein"/>
    <property type="match status" value="1"/>
</dbReference>
<evidence type="ECO:0000256" key="13">
    <source>
        <dbReference type="ARBA" id="ARBA00074989"/>
    </source>
</evidence>
<dbReference type="InterPro" id="IPR000198">
    <property type="entry name" value="RhoGAP_dom"/>
</dbReference>
<dbReference type="AlphaFoldDB" id="A0A1A8NR94"/>
<evidence type="ECO:0000256" key="7">
    <source>
        <dbReference type="ARBA" id="ARBA00023018"/>
    </source>
</evidence>
<dbReference type="Gene3D" id="1.20.1270.60">
    <property type="entry name" value="Arfaptin homology (AH) domain/BAR domain"/>
    <property type="match status" value="1"/>
</dbReference>
<proteinExistence type="predicted"/>
<comment type="subunit">
    <text evidence="11">Interacts with BST2 (via cytoplasmic domain). Interacts (probably via PDZ-binding motif) with SHANK3 (via PDZ domain); the interaction takes place in dendritic spines and promotes GRIA1 exocytosis.</text>
</comment>
<evidence type="ECO:0000256" key="5">
    <source>
        <dbReference type="ARBA" id="ARBA00022553"/>
    </source>
</evidence>
<dbReference type="GO" id="GO:0048786">
    <property type="term" value="C:presynaptic active zone"/>
    <property type="evidence" value="ECO:0007669"/>
    <property type="project" value="TreeGrafter"/>
</dbReference>
<feature type="compositionally biased region" description="Basic and acidic residues" evidence="15">
    <location>
        <begin position="481"/>
        <end position="494"/>
    </location>
</feature>
<evidence type="ECO:0000256" key="6">
    <source>
        <dbReference type="ARBA" id="ARBA00022753"/>
    </source>
</evidence>
<feature type="compositionally biased region" description="Polar residues" evidence="15">
    <location>
        <begin position="469"/>
        <end position="478"/>
    </location>
</feature>
<dbReference type="GO" id="GO:0098887">
    <property type="term" value="P:neurotransmitter receptor transport, endosome to postsynaptic membrane"/>
    <property type="evidence" value="ECO:0007669"/>
    <property type="project" value="TreeGrafter"/>
</dbReference>
<dbReference type="GO" id="GO:0032956">
    <property type="term" value="P:regulation of actin cytoskeleton organization"/>
    <property type="evidence" value="ECO:0007669"/>
    <property type="project" value="TreeGrafter"/>
</dbReference>
<dbReference type="Pfam" id="PF03114">
    <property type="entry name" value="BAR"/>
    <property type="match status" value="1"/>
</dbReference>
<dbReference type="InterPro" id="IPR027267">
    <property type="entry name" value="AH/BAR_dom_sf"/>
</dbReference>
<dbReference type="GO" id="GO:0035021">
    <property type="term" value="P:negative regulation of Rac protein signal transduction"/>
    <property type="evidence" value="ECO:0007669"/>
    <property type="project" value="TreeGrafter"/>
</dbReference>
<keyword evidence="6" id="KW-0967">Endosome</keyword>
<evidence type="ECO:0000256" key="15">
    <source>
        <dbReference type="SAM" id="MobiDB-lite"/>
    </source>
</evidence>
<feature type="domain" description="Rho-GAP" evidence="16">
    <location>
        <begin position="260"/>
        <end position="450"/>
    </location>
</feature>
<evidence type="ECO:0000259" key="16">
    <source>
        <dbReference type="PROSITE" id="PS50238"/>
    </source>
</evidence>
<gene>
    <name evidence="18" type="primary">ARHGAP44</name>
</gene>
<dbReference type="SUPFAM" id="SSF103657">
    <property type="entry name" value="BAR/IMD domain-like"/>
    <property type="match status" value="1"/>
</dbReference>
<dbReference type="PROSITE" id="PS51021">
    <property type="entry name" value="BAR"/>
    <property type="match status" value="1"/>
</dbReference>
<feature type="compositionally biased region" description="Low complexity" evidence="15">
    <location>
        <begin position="619"/>
        <end position="638"/>
    </location>
</feature>
<reference evidence="18" key="2">
    <citation type="submission" date="2016-06" db="EMBL/GenBank/DDBJ databases">
        <title>The genome of a short-lived fish provides insights into sex chromosome evolution and the genetic control of aging.</title>
        <authorList>
            <person name="Reichwald K."/>
            <person name="Felder M."/>
            <person name="Petzold A."/>
            <person name="Koch P."/>
            <person name="Groth M."/>
            <person name="Platzer M."/>
        </authorList>
    </citation>
    <scope>NUCLEOTIDE SEQUENCE</scope>
    <source>
        <tissue evidence="18">Brain</tissue>
    </source>
</reference>
<evidence type="ECO:0000256" key="3">
    <source>
        <dbReference type="ARBA" id="ARBA00004552"/>
    </source>
</evidence>
<sequence>MKKQFNRMRQLANQTVGRAEKTEVLSDDLLQVEKRLELVKQVSHSTHKKLTACLQGQQGVDVDKKSVRSPSKKLPLTTLAQCLVEGAVVLGDETLLGKMLKLCGETQDKLAQELILFELMTEKDVIEPLSDLAEVEIPNIQKQRKHLAKLVLDMDSARTRFYQSSKSSGMSSTLQPTGAKADHLREEMEEAANRMEICRDQLSADMYSFVAKEIDYASYFQTLIEVQAEYHRKSLELLQSVLPLIKAHQESWVEKPCYGKPLEEHLALSERDIAFPIEACVTMLLECGMQEEGLFRIAPSASKLKKLKASLDCGVLDVQEFSVDPHAIAGALKSYLRELPEPLMTFELYNNWIQASNLQDQEKRLQALMGACEKLPPANNKNFKYLIKFLSKLTEYQDVNKMTPGNIAIVLGPNLLWTHNEGNITEMMTTVSLQIVGIIEPIIQHADWFFPGEIEFNITGNYGSPVHTNHNANYSSMPSPDMDHLDRRQNDQSRRPLSVATDNMMLEFYKKDGIRKIQSTLKNKELSPVIGQKGLQASMTSSGPPQHSEHSPHSLRRAKKLAPIPPKGPYCQTGAMSDQSTGQPSPVSLSPTPPSTPSPYGFSYPQGYATIGSPSQIQTATTPSLSSPPSLAGTLTKPRPTPKPPRQRPSLPPPPQPPSTPGTSPQPLEVSSSLLDGLPPGESMSTAV</sequence>
<dbReference type="GO" id="GO:0055037">
    <property type="term" value="C:recycling endosome"/>
    <property type="evidence" value="ECO:0007669"/>
    <property type="project" value="UniProtKB-SubCell"/>
</dbReference>
<feature type="compositionally biased region" description="Pro residues" evidence="15">
    <location>
        <begin position="650"/>
        <end position="660"/>
    </location>
</feature>
<dbReference type="FunFam" id="1.20.1270.60:FF:000018">
    <property type="entry name" value="Rho GTPase activating protein 44"/>
    <property type="match status" value="1"/>
</dbReference>
<dbReference type="SMART" id="SM00324">
    <property type="entry name" value="RhoGAP"/>
    <property type="match status" value="1"/>
</dbReference>
<protein>
    <recommendedName>
        <fullName evidence="12">Rho GTPase-activating protein 44</fullName>
    </recommendedName>
    <alternativeName>
        <fullName evidence="13">Rho-type GTPase-activating protein RICH2</fullName>
    </alternativeName>
    <alternativeName>
        <fullName evidence="14">RhoGAP interacting with CIP4 homologs protein 2</fullName>
    </alternativeName>
</protein>
<dbReference type="PROSITE" id="PS50238">
    <property type="entry name" value="RHOGAP"/>
    <property type="match status" value="1"/>
</dbReference>
<dbReference type="InterPro" id="IPR004148">
    <property type="entry name" value="BAR_dom"/>
</dbReference>
<dbReference type="Pfam" id="PF00620">
    <property type="entry name" value="RhoGAP"/>
    <property type="match status" value="1"/>
</dbReference>
<dbReference type="GO" id="GO:0005096">
    <property type="term" value="F:GTPase activator activity"/>
    <property type="evidence" value="ECO:0007669"/>
    <property type="project" value="UniProtKB-KW"/>
</dbReference>
<reference evidence="18" key="1">
    <citation type="submission" date="2016-05" db="EMBL/GenBank/DDBJ databases">
        <authorList>
            <person name="Lavstsen T."/>
            <person name="Jespersen J.S."/>
        </authorList>
    </citation>
    <scope>NUCLEOTIDE SEQUENCE</scope>
    <source>
        <tissue evidence="18">Brain</tissue>
    </source>
</reference>
<dbReference type="PANTHER" id="PTHR14130:SF13">
    <property type="entry name" value="RHO GTPASE-ACTIVATING PROTEIN 44"/>
    <property type="match status" value="1"/>
</dbReference>
<feature type="region of interest" description="Disordered" evidence="15">
    <location>
        <begin position="469"/>
        <end position="499"/>
    </location>
</feature>
<dbReference type="GO" id="GO:0043197">
    <property type="term" value="C:dendritic spine"/>
    <property type="evidence" value="ECO:0007669"/>
    <property type="project" value="UniProtKB-SubCell"/>
</dbReference>
<dbReference type="InterPro" id="IPR047165">
    <property type="entry name" value="RHG17/44/SH3BP1-like"/>
</dbReference>
<dbReference type="GO" id="GO:0007165">
    <property type="term" value="P:signal transduction"/>
    <property type="evidence" value="ECO:0007669"/>
    <property type="project" value="InterPro"/>
</dbReference>
<comment type="function">
    <text evidence="10">GTPase-activating protein (GAP) that stimulates the GTPase activity of Rho-type GTPases. Thereby, controls Rho-type GTPases cycling between their active GTP-bound and inactive GDP-bound states. Acts as a GAP at least for CDC42 and RAC1. In neurons, is involved in dendritic spine formation and synaptic plasticity in a specific RAC1-GAP activity. Limits the initiation of exploratory dendritic filopodia. Recruited to actin-patches that seed filopodia, binds specifically to plasma membrane sections that are deformed inward by acto-myosin mediated contractile forces. Acts through GAP activity on RAC1 to reduce actin polymerization necessary for filopodia formation. In association with SHANK3, promotes GRIA1 exocytosis from recycling endosomes and spine morphological changes associated to long-term potentiation.</text>
</comment>
<dbReference type="GO" id="GO:0098886">
    <property type="term" value="P:modification of dendritic spine"/>
    <property type="evidence" value="ECO:0007669"/>
    <property type="project" value="TreeGrafter"/>
</dbReference>
<evidence type="ECO:0000256" key="4">
    <source>
        <dbReference type="ARBA" id="ARBA00022468"/>
    </source>
</evidence>
<evidence type="ECO:0000259" key="17">
    <source>
        <dbReference type="PROSITE" id="PS51021"/>
    </source>
</evidence>
<feature type="region of interest" description="Disordered" evidence="15">
    <location>
        <begin position="535"/>
        <end position="688"/>
    </location>
</feature>
<name>A0A1A8NR94_9TELE</name>
<evidence type="ECO:0000256" key="14">
    <source>
        <dbReference type="ARBA" id="ARBA00076927"/>
    </source>
</evidence>
<keyword evidence="5" id="KW-0597">Phosphoprotein</keyword>
<dbReference type="SUPFAM" id="SSF48350">
    <property type="entry name" value="GTPase activation domain, GAP"/>
    <property type="match status" value="1"/>
</dbReference>
<comment type="subcellular location">
    <subcellularLocation>
        <location evidence="2">Cell projection</location>
        <location evidence="2">Dendrite</location>
    </subcellularLocation>
    <subcellularLocation>
        <location evidence="3">Cell projection</location>
        <location evidence="3">Dendritic spine</location>
    </subcellularLocation>
    <subcellularLocation>
        <location evidence="9">Presynapse</location>
    </subcellularLocation>
    <subcellularLocation>
        <location evidence="1">Recycling endosome</location>
    </subcellularLocation>
</comment>
<organism evidence="18">
    <name type="scientific">Nothobranchius rachovii</name>
    <name type="common">bluefin notho</name>
    <dbReference type="NCBI Taxonomy" id="451742"/>
    <lineage>
        <taxon>Eukaryota</taxon>
        <taxon>Metazoa</taxon>
        <taxon>Chordata</taxon>
        <taxon>Craniata</taxon>
        <taxon>Vertebrata</taxon>
        <taxon>Euteleostomi</taxon>
        <taxon>Actinopterygii</taxon>
        <taxon>Neopterygii</taxon>
        <taxon>Teleostei</taxon>
        <taxon>Neoteleostei</taxon>
        <taxon>Acanthomorphata</taxon>
        <taxon>Ovalentaria</taxon>
        <taxon>Atherinomorphae</taxon>
        <taxon>Cyprinodontiformes</taxon>
        <taxon>Nothobranchiidae</taxon>
        <taxon>Nothobranchius</taxon>
    </lineage>
</organism>
<keyword evidence="4" id="KW-0343">GTPase activation</keyword>
<evidence type="ECO:0000256" key="10">
    <source>
        <dbReference type="ARBA" id="ARBA00059236"/>
    </source>
</evidence>
<accession>A0A1A8NR94</accession>
<dbReference type="EMBL" id="HAEH01003554">
    <property type="protein sequence ID" value="SBR71565.1"/>
    <property type="molecule type" value="Transcribed_RNA"/>
</dbReference>
<dbReference type="GO" id="GO:0014069">
    <property type="term" value="C:postsynaptic density"/>
    <property type="evidence" value="ECO:0007669"/>
    <property type="project" value="TreeGrafter"/>
</dbReference>
<evidence type="ECO:0000256" key="9">
    <source>
        <dbReference type="ARBA" id="ARBA00034106"/>
    </source>
</evidence>
<dbReference type="GO" id="GO:0031256">
    <property type="term" value="C:leading edge membrane"/>
    <property type="evidence" value="ECO:0007669"/>
    <property type="project" value="TreeGrafter"/>
</dbReference>
<dbReference type="GO" id="GO:0061001">
    <property type="term" value="P:regulation of dendritic spine morphogenesis"/>
    <property type="evidence" value="ECO:0007669"/>
    <property type="project" value="TreeGrafter"/>
</dbReference>
<dbReference type="InterPro" id="IPR008936">
    <property type="entry name" value="Rho_GTPase_activation_prot"/>
</dbReference>
<evidence type="ECO:0000313" key="18">
    <source>
        <dbReference type="EMBL" id="SBR71565.1"/>
    </source>
</evidence>
<dbReference type="SMART" id="SM00721">
    <property type="entry name" value="BAR"/>
    <property type="match status" value="1"/>
</dbReference>